<dbReference type="GO" id="GO:0003677">
    <property type="term" value="F:DNA binding"/>
    <property type="evidence" value="ECO:0007669"/>
    <property type="project" value="InterPro"/>
</dbReference>
<proteinExistence type="predicted"/>
<dbReference type="Proteomes" id="UP000757890">
    <property type="component" value="Unassembled WGS sequence"/>
</dbReference>
<organism evidence="2 3">
    <name type="scientific">Dialister invisus</name>
    <dbReference type="NCBI Taxonomy" id="218538"/>
    <lineage>
        <taxon>Bacteria</taxon>
        <taxon>Bacillati</taxon>
        <taxon>Bacillota</taxon>
        <taxon>Negativicutes</taxon>
        <taxon>Veillonellales</taxon>
        <taxon>Veillonellaceae</taxon>
        <taxon>Dialister</taxon>
    </lineage>
</organism>
<protein>
    <submittedName>
        <fullName evidence="2">Helix-turn-helix domain-containing protein</fullName>
    </submittedName>
</protein>
<evidence type="ECO:0000313" key="2">
    <source>
        <dbReference type="EMBL" id="MBF1130059.1"/>
    </source>
</evidence>
<dbReference type="InterPro" id="IPR041657">
    <property type="entry name" value="HTH_17"/>
</dbReference>
<name>A0A930B9P0_9FIRM</name>
<dbReference type="EMBL" id="JABZMK010000091">
    <property type="protein sequence ID" value="MBF1130059.1"/>
    <property type="molecule type" value="Genomic_DNA"/>
</dbReference>
<evidence type="ECO:0000313" key="3">
    <source>
        <dbReference type="Proteomes" id="UP000757890"/>
    </source>
</evidence>
<feature type="domain" description="Helix-turn-helix" evidence="1">
    <location>
        <begin position="13"/>
        <end position="61"/>
    </location>
</feature>
<dbReference type="Pfam" id="PF12728">
    <property type="entry name" value="HTH_17"/>
    <property type="match status" value="1"/>
</dbReference>
<evidence type="ECO:0000259" key="1">
    <source>
        <dbReference type="Pfam" id="PF12728"/>
    </source>
</evidence>
<dbReference type="NCBIfam" id="TIGR01764">
    <property type="entry name" value="excise"/>
    <property type="match status" value="1"/>
</dbReference>
<gene>
    <name evidence="2" type="ORF">HXL70_08505</name>
</gene>
<reference evidence="2" key="1">
    <citation type="submission" date="2020-04" db="EMBL/GenBank/DDBJ databases">
        <title>Deep metagenomics examines the oral microbiome during advanced dental caries in children, revealing novel taxa and co-occurrences with host molecules.</title>
        <authorList>
            <person name="Baker J.L."/>
            <person name="Morton J.T."/>
            <person name="Dinis M."/>
            <person name="Alvarez R."/>
            <person name="Tran N.C."/>
            <person name="Knight R."/>
            <person name="Edlund A."/>
        </authorList>
    </citation>
    <scope>NUCLEOTIDE SEQUENCE</scope>
    <source>
        <strain evidence="2">JCVI_32_bin.14</strain>
    </source>
</reference>
<sequence>MKEEIIPDDTDRLLSVEEVAERLRTGKQFVRRLINAGLLPALSFRRNRRIRKVSLNKFLEEYDGQDLYEVLEGKQ</sequence>
<dbReference type="AlphaFoldDB" id="A0A930B9P0"/>
<accession>A0A930B9P0</accession>
<comment type="caution">
    <text evidence="2">The sequence shown here is derived from an EMBL/GenBank/DDBJ whole genome shotgun (WGS) entry which is preliminary data.</text>
</comment>
<dbReference type="InterPro" id="IPR010093">
    <property type="entry name" value="SinI_DNA-bd"/>
</dbReference>